<evidence type="ECO:0000259" key="1">
    <source>
        <dbReference type="Pfam" id="PF06445"/>
    </source>
</evidence>
<dbReference type="OrthoDB" id="4772335at2"/>
<dbReference type="InterPro" id="IPR011256">
    <property type="entry name" value="Reg_factor_effector_dom_sf"/>
</dbReference>
<comment type="caution">
    <text evidence="2">The sequence shown here is derived from an EMBL/GenBank/DDBJ whole genome shotgun (WGS) entry which is preliminary data.</text>
</comment>
<dbReference type="Gene3D" id="3.20.80.10">
    <property type="entry name" value="Regulatory factor, effector binding domain"/>
    <property type="match status" value="1"/>
</dbReference>
<keyword evidence="3" id="KW-1185">Reference proteome</keyword>
<dbReference type="Pfam" id="PF06445">
    <property type="entry name" value="GyrI-like"/>
    <property type="match status" value="1"/>
</dbReference>
<sequence length="207" mass="23451">MKYEWRKLEKARYLPKTTPVILDVPAQRFVSLHGTGNPNTNPAFQAQVQALYAAAYGIKMTFKKTATGDLPYNDYVVFPLEGVWSLTSKGQQLDHLDKNEFSYDLMIRVPDFVPTDLINSVLATVQAKPDVPLAQDLGLKRFAAMQAAEVLHVGRYDDEPASFAKIDQLVAERGLTRVSKVHREIYLSDARRVAPERLRTVLRYQVQ</sequence>
<organism evidence="2 3">
    <name type="scientific">Lactiplantibacillus garii</name>
    <dbReference type="NCBI Taxonomy" id="2306423"/>
    <lineage>
        <taxon>Bacteria</taxon>
        <taxon>Bacillati</taxon>
        <taxon>Bacillota</taxon>
        <taxon>Bacilli</taxon>
        <taxon>Lactobacillales</taxon>
        <taxon>Lactobacillaceae</taxon>
        <taxon>Lactiplantibacillus</taxon>
    </lineage>
</organism>
<name>A0A3R8J6U8_9LACO</name>
<proteinExistence type="predicted"/>
<accession>A0A3R8J6U8</accession>
<dbReference type="RefSeq" id="WP_125072526.1">
    <property type="nucleotide sequence ID" value="NZ_QWZQ01000026.1"/>
</dbReference>
<evidence type="ECO:0000313" key="2">
    <source>
        <dbReference type="EMBL" id="RRK10217.1"/>
    </source>
</evidence>
<dbReference type="EMBL" id="QWZQ01000026">
    <property type="protein sequence ID" value="RRK10217.1"/>
    <property type="molecule type" value="Genomic_DNA"/>
</dbReference>
<feature type="domain" description="GyrI-like small molecule binding" evidence="1">
    <location>
        <begin position="18"/>
        <end position="200"/>
    </location>
</feature>
<dbReference type="InterPro" id="IPR008319">
    <property type="entry name" value="GyrI-like_CCH_Lin2189-like"/>
</dbReference>
<dbReference type="PIRSF" id="PIRSF031644">
    <property type="entry name" value="UCP031644"/>
    <property type="match status" value="1"/>
</dbReference>
<dbReference type="InterPro" id="IPR029442">
    <property type="entry name" value="GyrI-like"/>
</dbReference>
<dbReference type="AlphaFoldDB" id="A0A3R8J6U8"/>
<reference evidence="2 3" key="1">
    <citation type="submission" date="2018-08" db="EMBL/GenBank/DDBJ databases">
        <title>Genome Lactobacillus garii FI11369.</title>
        <authorList>
            <person name="Diaz M."/>
            <person name="Narbad A."/>
        </authorList>
    </citation>
    <scope>NUCLEOTIDE SEQUENCE [LARGE SCALE GENOMIC DNA]</scope>
    <source>
        <strain evidence="2 3">FI11369</strain>
    </source>
</reference>
<gene>
    <name evidence="2" type="ORF">D1831_08630</name>
</gene>
<dbReference type="SUPFAM" id="SSF55136">
    <property type="entry name" value="Probable bacterial effector-binding domain"/>
    <property type="match status" value="1"/>
</dbReference>
<dbReference type="Proteomes" id="UP000283633">
    <property type="component" value="Unassembled WGS sequence"/>
</dbReference>
<protein>
    <recommendedName>
        <fullName evidence="1">GyrI-like small molecule binding domain-containing protein</fullName>
    </recommendedName>
</protein>
<evidence type="ECO:0000313" key="3">
    <source>
        <dbReference type="Proteomes" id="UP000283633"/>
    </source>
</evidence>